<dbReference type="Pfam" id="PF00615">
    <property type="entry name" value="RGS"/>
    <property type="match status" value="1"/>
</dbReference>
<dbReference type="GO" id="GO:0005096">
    <property type="term" value="F:GTPase activator activity"/>
    <property type="evidence" value="ECO:0007669"/>
    <property type="project" value="UniProtKB-KW"/>
</dbReference>
<dbReference type="InterPro" id="IPR044926">
    <property type="entry name" value="RGS_subdomain_2"/>
</dbReference>
<dbReference type="OrthoDB" id="196547at2759"/>
<dbReference type="RefSeq" id="XP_002114610.1">
    <property type="nucleotide sequence ID" value="XM_002114574.1"/>
</dbReference>
<dbReference type="SUPFAM" id="SSF50156">
    <property type="entry name" value="PDZ domain-like"/>
    <property type="match status" value="1"/>
</dbReference>
<dbReference type="InterPro" id="IPR046995">
    <property type="entry name" value="RGS10/12/14-like"/>
</dbReference>
<feature type="region of interest" description="Disordered" evidence="2">
    <location>
        <begin position="408"/>
        <end position="481"/>
    </location>
</feature>
<protein>
    <recommendedName>
        <fullName evidence="7">RGS domain-containing protein</fullName>
    </recommendedName>
</protein>
<evidence type="ECO:0000259" key="3">
    <source>
        <dbReference type="PROSITE" id="PS50106"/>
    </source>
</evidence>
<accession>B3S382</accession>
<dbReference type="PROSITE" id="PS50106">
    <property type="entry name" value="PDZ"/>
    <property type="match status" value="1"/>
</dbReference>
<dbReference type="PhylomeDB" id="B3S382"/>
<dbReference type="GeneID" id="6756003"/>
<evidence type="ECO:0000256" key="1">
    <source>
        <dbReference type="ARBA" id="ARBA00022468"/>
    </source>
</evidence>
<dbReference type="Gene3D" id="1.10.196.10">
    <property type="match status" value="1"/>
</dbReference>
<dbReference type="PANTHER" id="PTHR45945">
    <property type="entry name" value="REGULATOR OF G-PROTEIN SIGNALING LOCO"/>
    <property type="match status" value="1"/>
</dbReference>
<dbReference type="AlphaFoldDB" id="B3S382"/>
<dbReference type="InterPro" id="IPR001478">
    <property type="entry name" value="PDZ"/>
</dbReference>
<feature type="domain" description="PDZ" evidence="3">
    <location>
        <begin position="4"/>
        <end position="81"/>
    </location>
</feature>
<reference evidence="5 6" key="1">
    <citation type="journal article" date="2008" name="Nature">
        <title>The Trichoplax genome and the nature of placozoans.</title>
        <authorList>
            <person name="Srivastava M."/>
            <person name="Begovic E."/>
            <person name="Chapman J."/>
            <person name="Putnam N.H."/>
            <person name="Hellsten U."/>
            <person name="Kawashima T."/>
            <person name="Kuo A."/>
            <person name="Mitros T."/>
            <person name="Salamov A."/>
            <person name="Carpenter M.L."/>
            <person name="Signorovitch A.Y."/>
            <person name="Moreno M.A."/>
            <person name="Kamm K."/>
            <person name="Grimwood J."/>
            <person name="Schmutz J."/>
            <person name="Shapiro H."/>
            <person name="Grigoriev I.V."/>
            <person name="Buss L.W."/>
            <person name="Schierwater B."/>
            <person name="Dellaporta S.L."/>
            <person name="Rokhsar D.S."/>
        </authorList>
    </citation>
    <scope>NUCLEOTIDE SEQUENCE [LARGE SCALE GENOMIC DNA]</scope>
    <source>
        <strain evidence="5 6">Grell-BS-1999</strain>
    </source>
</reference>
<evidence type="ECO:0000256" key="2">
    <source>
        <dbReference type="SAM" id="MobiDB-lite"/>
    </source>
</evidence>
<dbReference type="OMA" id="NERRAPC"/>
<dbReference type="HOGENOM" id="CLU_411826_0_0_1"/>
<dbReference type="STRING" id="10228.B3S382"/>
<dbReference type="SMART" id="SM00228">
    <property type="entry name" value="PDZ"/>
    <property type="match status" value="1"/>
</dbReference>
<keyword evidence="1" id="KW-0343">GTPase activation</keyword>
<dbReference type="Gene3D" id="2.30.42.10">
    <property type="match status" value="1"/>
</dbReference>
<dbReference type="EMBL" id="DS985248">
    <property type="protein sequence ID" value="EDV22744.1"/>
    <property type="molecule type" value="Genomic_DNA"/>
</dbReference>
<proteinExistence type="predicted"/>
<dbReference type="FunCoup" id="B3S382">
    <property type="interactions" value="821"/>
</dbReference>
<dbReference type="eggNOG" id="KOG3589">
    <property type="taxonomic scope" value="Eukaryota"/>
</dbReference>
<gene>
    <name evidence="5" type="ORF">TRIADDRAFT_58629</name>
</gene>
<feature type="compositionally biased region" description="Acidic residues" evidence="2">
    <location>
        <begin position="157"/>
        <end position="166"/>
    </location>
</feature>
<sequence>MLRTVVLKRGNIGYGFSINSKAPAVIEAIVKDSAADYAALQVGDIMYEINDVEVDKLHYDSIIRLITNPNDSLKLLVECKKKNPHLLPSGTFWSPRRVSIVHDVKKNKRFLAAKKNLSDSKSKSDSNIKNGTNPLLAELQKDSLFAKMRARINSQESDNEYSDSDTDSSLPPPMKALTVNKKKNADQDRGTNRFSITYSASKIHSSLSGHLENTSTGDMLDAVIVKFVGSRAFTHDENFYSKSLSEIRDCMQELKQDQENRLLLTLFQFRNSSICIKSSSGEINQCYNIDQLAVTGTCLDDKHFFGLVFCDKKDGAKSIFSLHLYKCLSVKCNYDQAAQQFHIHRSKVEIPSLPQSLLRKLSNLHMQYADNKLSDCKTPIMIDNNDLPEMKNKYIKIRTVRSDTAIDDIPQQLNSNDKVTGGKRSSSHVVTYTDSENNHQNKRLKTRQKSEIMHNSDQSEQVSNPMSDEKINQQPDVTPSKDRVATWKTKIELLLVDPAGIRIFYEYLMKEHSEENILFLHACQKFKKLPTTEIAEIKKFSSAIYRTYLADDAAMPINVDYIVLKTIRKYLKSPNVTMFDMAQRQIINLLKFDSYQRFLNSELYKTLLSKEAEKKLVLNNEIDVLIDHVFVTTSENLNADKKTNENKNLKGIFGRKGAQADNKENVC</sequence>
<dbReference type="InParanoid" id="B3S382"/>
<dbReference type="PROSITE" id="PS50132">
    <property type="entry name" value="RGS"/>
    <property type="match status" value="1"/>
</dbReference>
<dbReference type="KEGG" id="tad:TRIADDRAFT_58629"/>
<feature type="compositionally biased region" description="Polar residues" evidence="2">
    <location>
        <begin position="411"/>
        <end position="435"/>
    </location>
</feature>
<dbReference type="Proteomes" id="UP000009022">
    <property type="component" value="Unassembled WGS sequence"/>
</dbReference>
<evidence type="ECO:0000313" key="5">
    <source>
        <dbReference type="EMBL" id="EDV22744.1"/>
    </source>
</evidence>
<feature type="region of interest" description="Disordered" evidence="2">
    <location>
        <begin position="155"/>
        <end position="191"/>
    </location>
</feature>
<dbReference type="InterPro" id="IPR024066">
    <property type="entry name" value="RGS_subdom1/3"/>
</dbReference>
<organism evidence="5 6">
    <name type="scientific">Trichoplax adhaerens</name>
    <name type="common">Trichoplax reptans</name>
    <dbReference type="NCBI Taxonomy" id="10228"/>
    <lineage>
        <taxon>Eukaryota</taxon>
        <taxon>Metazoa</taxon>
        <taxon>Placozoa</taxon>
        <taxon>Uniplacotomia</taxon>
        <taxon>Trichoplacea</taxon>
        <taxon>Trichoplacidae</taxon>
        <taxon>Trichoplax</taxon>
    </lineage>
</organism>
<dbReference type="SUPFAM" id="SSF48097">
    <property type="entry name" value="Regulator of G-protein signaling, RGS"/>
    <property type="match status" value="1"/>
</dbReference>
<dbReference type="InterPro" id="IPR036305">
    <property type="entry name" value="RGS_sf"/>
</dbReference>
<dbReference type="SMART" id="SM00315">
    <property type="entry name" value="RGS"/>
    <property type="match status" value="1"/>
</dbReference>
<dbReference type="Pfam" id="PF00595">
    <property type="entry name" value="PDZ"/>
    <property type="match status" value="1"/>
</dbReference>
<dbReference type="PRINTS" id="PR01301">
    <property type="entry name" value="RGSPROTEIN"/>
</dbReference>
<keyword evidence="6" id="KW-1185">Reference proteome</keyword>
<feature type="domain" description="RGS" evidence="4">
    <location>
        <begin position="490"/>
        <end position="608"/>
    </location>
</feature>
<dbReference type="PANTHER" id="PTHR45945:SF3">
    <property type="entry name" value="REGULATOR OF G-PROTEIN SIGNALING LOCO"/>
    <property type="match status" value="1"/>
</dbReference>
<evidence type="ECO:0000259" key="4">
    <source>
        <dbReference type="PROSITE" id="PS50132"/>
    </source>
</evidence>
<evidence type="ECO:0000313" key="6">
    <source>
        <dbReference type="Proteomes" id="UP000009022"/>
    </source>
</evidence>
<feature type="compositionally biased region" description="Polar residues" evidence="2">
    <location>
        <begin position="455"/>
        <end position="477"/>
    </location>
</feature>
<evidence type="ECO:0008006" key="7">
    <source>
        <dbReference type="Google" id="ProtNLM"/>
    </source>
</evidence>
<name>B3S382_TRIAD</name>
<dbReference type="Gene3D" id="1.10.167.10">
    <property type="entry name" value="Regulator of G-protein Signalling 4, domain 2"/>
    <property type="match status" value="1"/>
</dbReference>
<dbReference type="InterPro" id="IPR036034">
    <property type="entry name" value="PDZ_sf"/>
</dbReference>
<dbReference type="CTD" id="6756003"/>
<dbReference type="InterPro" id="IPR016137">
    <property type="entry name" value="RGS"/>
</dbReference>